<sequence>MLPIDVFQRTEFFLFFSMGAKIHVQQFLDYSKCRGSLLPSIDFFLPVTALLRDPAKGGDLGVGQRTEFFKDCLK</sequence>
<organism evidence="1 2">
    <name type="scientific">Candidatus Kerfeldbacteria bacterium CG08_land_8_20_14_0_20_42_7</name>
    <dbReference type="NCBI Taxonomy" id="2014245"/>
    <lineage>
        <taxon>Bacteria</taxon>
        <taxon>Candidatus Kerfeldiibacteriota</taxon>
    </lineage>
</organism>
<comment type="caution">
    <text evidence="1">The sequence shown here is derived from an EMBL/GenBank/DDBJ whole genome shotgun (WGS) entry which is preliminary data.</text>
</comment>
<dbReference type="AlphaFoldDB" id="A0A2H0YTF8"/>
<gene>
    <name evidence="1" type="ORF">COT25_01230</name>
</gene>
<evidence type="ECO:0000313" key="1">
    <source>
        <dbReference type="EMBL" id="PIS41791.1"/>
    </source>
</evidence>
<dbReference type="Proteomes" id="UP000228711">
    <property type="component" value="Unassembled WGS sequence"/>
</dbReference>
<dbReference type="EMBL" id="PEXV01000048">
    <property type="protein sequence ID" value="PIS41791.1"/>
    <property type="molecule type" value="Genomic_DNA"/>
</dbReference>
<reference evidence="2" key="1">
    <citation type="submission" date="2017-09" db="EMBL/GenBank/DDBJ databases">
        <title>Depth-based differentiation of microbial function through sediment-hosted aquifers and enrichment of novel symbionts in the deep terrestrial subsurface.</title>
        <authorList>
            <person name="Probst A.J."/>
            <person name="Ladd B."/>
            <person name="Jarett J.K."/>
            <person name="Geller-Mcgrath D.E."/>
            <person name="Sieber C.M.K."/>
            <person name="Emerson J.B."/>
            <person name="Anantharaman K."/>
            <person name="Thomas B.C."/>
            <person name="Malmstrom R."/>
            <person name="Stieglmeier M."/>
            <person name="Klingl A."/>
            <person name="Woyke T."/>
            <person name="Ryan C.M."/>
            <person name="Banfield J.F."/>
        </authorList>
    </citation>
    <scope>NUCLEOTIDE SEQUENCE [LARGE SCALE GENOMIC DNA]</scope>
</reference>
<protein>
    <submittedName>
        <fullName evidence="1">Uncharacterized protein</fullName>
    </submittedName>
</protein>
<accession>A0A2H0YTF8</accession>
<evidence type="ECO:0000313" key="2">
    <source>
        <dbReference type="Proteomes" id="UP000228711"/>
    </source>
</evidence>
<proteinExistence type="predicted"/>
<name>A0A2H0YTF8_9BACT</name>